<gene>
    <name evidence="2" type="ORF">DES53_11174</name>
</gene>
<keyword evidence="3" id="KW-1185">Reference proteome</keyword>
<dbReference type="SUPFAM" id="SSF50939">
    <property type="entry name" value="Sialidases"/>
    <property type="match status" value="1"/>
</dbReference>
<sequence>MTHSPFRFLSLTCAVMTALLIPGLTLHAAQPLAQDYTVIFRNPDPEFYVEGPGLAKLDDGSLLAVVPVVPRAKWSEERRATKSVTHLLSSTDGGKTWTEISSLPYYSAAPFLHKGTLYLFANKGGTKSRNDDLVLLNSMDGGKTWSEPVTLFKGHFWNCHTGMVQREDKIYWATDDLSLGKNRGPRLIAGDLSHNPMDPASWRLSAPVPFPGVPSMMTLAKDDAVSSQYLEPNVLEVGGKLRVLCAVKLKRQAVTNLCGVLDATNEGPSAPLGLKFTHYHAMPGGQLKFCVIRDEPSRLFWATANYPADSTDVFDWFKTVKEKTDTKESTTTAGGNDRRFLMLQYSVDGLNWFPAGCVAQAKKVSQSFMYARPVVDGDDLAIIARSNINGPNHHDADCATFHRVKNFRELALDLFPEGE</sequence>
<evidence type="ECO:0000313" key="2">
    <source>
        <dbReference type="EMBL" id="RBP38556.1"/>
    </source>
</evidence>
<dbReference type="Gene3D" id="2.120.10.10">
    <property type="match status" value="1"/>
</dbReference>
<dbReference type="InterPro" id="IPR036278">
    <property type="entry name" value="Sialidase_sf"/>
</dbReference>
<evidence type="ECO:0008006" key="4">
    <source>
        <dbReference type="Google" id="ProtNLM"/>
    </source>
</evidence>
<organism evidence="2 3">
    <name type="scientific">Roseimicrobium gellanilyticum</name>
    <dbReference type="NCBI Taxonomy" id="748857"/>
    <lineage>
        <taxon>Bacteria</taxon>
        <taxon>Pseudomonadati</taxon>
        <taxon>Verrucomicrobiota</taxon>
        <taxon>Verrucomicrobiia</taxon>
        <taxon>Verrucomicrobiales</taxon>
        <taxon>Verrucomicrobiaceae</taxon>
        <taxon>Roseimicrobium</taxon>
    </lineage>
</organism>
<reference evidence="2 3" key="1">
    <citation type="submission" date="2018-06" db="EMBL/GenBank/DDBJ databases">
        <title>Genomic Encyclopedia of Type Strains, Phase IV (KMG-IV): sequencing the most valuable type-strain genomes for metagenomic binning, comparative biology and taxonomic classification.</title>
        <authorList>
            <person name="Goeker M."/>
        </authorList>
    </citation>
    <scope>NUCLEOTIDE SEQUENCE [LARGE SCALE GENOMIC DNA]</scope>
    <source>
        <strain evidence="2 3">DSM 25532</strain>
    </source>
</reference>
<evidence type="ECO:0000256" key="1">
    <source>
        <dbReference type="SAM" id="SignalP"/>
    </source>
</evidence>
<dbReference type="AlphaFoldDB" id="A0A366HA51"/>
<comment type="caution">
    <text evidence="2">The sequence shown here is derived from an EMBL/GenBank/DDBJ whole genome shotgun (WGS) entry which is preliminary data.</text>
</comment>
<evidence type="ECO:0000313" key="3">
    <source>
        <dbReference type="Proteomes" id="UP000253426"/>
    </source>
</evidence>
<feature type="signal peptide" evidence="1">
    <location>
        <begin position="1"/>
        <end position="28"/>
    </location>
</feature>
<dbReference type="Proteomes" id="UP000253426">
    <property type="component" value="Unassembled WGS sequence"/>
</dbReference>
<feature type="chain" id="PRO_5016951562" description="BNR repeat protein" evidence="1">
    <location>
        <begin position="29"/>
        <end position="419"/>
    </location>
</feature>
<name>A0A366HA51_9BACT</name>
<dbReference type="RefSeq" id="WP_113961011.1">
    <property type="nucleotide sequence ID" value="NZ_QNRR01000011.1"/>
</dbReference>
<protein>
    <recommendedName>
        <fullName evidence="4">BNR repeat protein</fullName>
    </recommendedName>
</protein>
<proteinExistence type="predicted"/>
<keyword evidence="1" id="KW-0732">Signal</keyword>
<dbReference type="CDD" id="cd15482">
    <property type="entry name" value="Sialidase_non-viral"/>
    <property type="match status" value="1"/>
</dbReference>
<dbReference type="EMBL" id="QNRR01000011">
    <property type="protein sequence ID" value="RBP38556.1"/>
    <property type="molecule type" value="Genomic_DNA"/>
</dbReference>
<accession>A0A366HA51</accession>
<dbReference type="OrthoDB" id="9764804at2"/>